<comment type="similarity">
    <text evidence="1 4">Belongs to the glycosyl hydrolase 43 family.</text>
</comment>
<organism evidence="5 6">
    <name type="scientific">Micromonospora endophytica</name>
    <dbReference type="NCBI Taxonomy" id="515350"/>
    <lineage>
        <taxon>Bacteria</taxon>
        <taxon>Bacillati</taxon>
        <taxon>Actinomycetota</taxon>
        <taxon>Actinomycetes</taxon>
        <taxon>Micromonosporales</taxon>
        <taxon>Micromonosporaceae</taxon>
        <taxon>Micromonospora</taxon>
    </lineage>
</organism>
<evidence type="ECO:0000256" key="2">
    <source>
        <dbReference type="ARBA" id="ARBA00022801"/>
    </source>
</evidence>
<dbReference type="PANTHER" id="PTHR22925:SF3">
    <property type="entry name" value="GLYCOSYL HYDROLASE FAMILY PROTEIN 43"/>
    <property type="match status" value="1"/>
</dbReference>
<dbReference type="AlphaFoldDB" id="A0A2W2DWL2"/>
<keyword evidence="2 4" id="KW-0378">Hydrolase</keyword>
<dbReference type="Pfam" id="PF00652">
    <property type="entry name" value="Ricin_B_lectin"/>
    <property type="match status" value="1"/>
</dbReference>
<dbReference type="SUPFAM" id="SSF50370">
    <property type="entry name" value="Ricin B-like lectins"/>
    <property type="match status" value="1"/>
</dbReference>
<dbReference type="InterPro" id="IPR035992">
    <property type="entry name" value="Ricin_B-like_lectins"/>
</dbReference>
<dbReference type="PROSITE" id="PS50231">
    <property type="entry name" value="RICIN_B_LECTIN"/>
    <property type="match status" value="1"/>
</dbReference>
<dbReference type="EMBL" id="POTX01000065">
    <property type="protein sequence ID" value="PZF97243.1"/>
    <property type="molecule type" value="Genomic_DNA"/>
</dbReference>
<protein>
    <submittedName>
        <fullName evidence="5">Beta-xylosidase</fullName>
    </submittedName>
</protein>
<reference evidence="5 6" key="1">
    <citation type="submission" date="2018-01" db="EMBL/GenBank/DDBJ databases">
        <title>Draft genome sequence of Jishengella endophytica.</title>
        <authorList>
            <person name="Sahin N."/>
            <person name="Ay H."/>
            <person name="Saygin H."/>
        </authorList>
    </citation>
    <scope>NUCLEOTIDE SEQUENCE [LARGE SCALE GENOMIC DNA]</scope>
    <source>
        <strain evidence="5 6">DSM 45430</strain>
    </source>
</reference>
<evidence type="ECO:0000256" key="1">
    <source>
        <dbReference type="ARBA" id="ARBA00009865"/>
    </source>
</evidence>
<gene>
    <name evidence="5" type="ORF">C1I93_12360</name>
</gene>
<accession>A0A2W2DWL2</accession>
<dbReference type="InterPro" id="IPR000772">
    <property type="entry name" value="Ricin_B_lectin"/>
</dbReference>
<dbReference type="CDD" id="cd18822">
    <property type="entry name" value="GH43_CtGH43-like"/>
    <property type="match status" value="1"/>
</dbReference>
<dbReference type="Gene3D" id="2.80.10.50">
    <property type="match status" value="1"/>
</dbReference>
<dbReference type="InterPro" id="IPR006710">
    <property type="entry name" value="Glyco_hydro_43"/>
</dbReference>
<keyword evidence="6" id="KW-1185">Reference proteome</keyword>
<dbReference type="GO" id="GO:0004553">
    <property type="term" value="F:hydrolase activity, hydrolyzing O-glycosyl compounds"/>
    <property type="evidence" value="ECO:0007669"/>
    <property type="project" value="InterPro"/>
</dbReference>
<dbReference type="SMART" id="SM00458">
    <property type="entry name" value="RICIN"/>
    <property type="match status" value="1"/>
</dbReference>
<keyword evidence="3 4" id="KW-0326">Glycosidase</keyword>
<dbReference type="Pfam" id="PF04616">
    <property type="entry name" value="Glyco_hydro_43"/>
    <property type="match status" value="1"/>
</dbReference>
<dbReference type="SUPFAM" id="SSF75005">
    <property type="entry name" value="Arabinanase/levansucrase/invertase"/>
    <property type="match status" value="1"/>
</dbReference>
<dbReference type="Proteomes" id="UP000248627">
    <property type="component" value="Unassembled WGS sequence"/>
</dbReference>
<dbReference type="GO" id="GO:0005975">
    <property type="term" value="P:carbohydrate metabolic process"/>
    <property type="evidence" value="ECO:0007669"/>
    <property type="project" value="InterPro"/>
</dbReference>
<evidence type="ECO:0000313" key="6">
    <source>
        <dbReference type="Proteomes" id="UP000248627"/>
    </source>
</evidence>
<dbReference type="InterPro" id="IPR023296">
    <property type="entry name" value="Glyco_hydro_beta-prop_sf"/>
</dbReference>
<dbReference type="OrthoDB" id="4273937at2"/>
<comment type="caution">
    <text evidence="5">The sequence shown here is derived from an EMBL/GenBank/DDBJ whole genome shotgun (WGS) entry which is preliminary data.</text>
</comment>
<dbReference type="PANTHER" id="PTHR22925">
    <property type="entry name" value="GLYCOSYL HYDROLASE 43 FAMILY MEMBER"/>
    <property type="match status" value="1"/>
</dbReference>
<proteinExistence type="inferred from homology"/>
<dbReference type="RefSeq" id="WP_111243414.1">
    <property type="nucleotide sequence ID" value="NZ_AP023358.1"/>
</dbReference>
<name>A0A2W2DWL2_9ACTN</name>
<evidence type="ECO:0000256" key="3">
    <source>
        <dbReference type="ARBA" id="ARBA00023295"/>
    </source>
</evidence>
<evidence type="ECO:0000313" key="5">
    <source>
        <dbReference type="EMBL" id="PZF97243.1"/>
    </source>
</evidence>
<dbReference type="Gene3D" id="2.115.10.20">
    <property type="entry name" value="Glycosyl hydrolase domain, family 43"/>
    <property type="match status" value="1"/>
</dbReference>
<sequence>MRAAHPPTHRWRRAALAVCAGLLAPLALTAAAPAAARPAVDAAAPVTITNGVQFTDTTGAGVHAHGGGMIKVGGYYYWFGENRHDDHTFRYVSAYRSTDLRTWEFRNHVLRQDSAAELAVANIERPKVIYNPTTGKYVLWMHWENGVDYTQARVAVATSDTVDGDYTYLGSYRPLGNDSRDMTVYRDDDGTAYLLSSTRVNADLNIYRLTEDYTGVESLVQTLWRDNYREAPAMFKRNGVYFLVTSGATSWQPNQARYATARSITGAWSAPIVFGDSITYGSQPAYVLPVQGTDTTSYLYLGDRWASAWGGRVNQSRYVWLPLTFPTDTSLTMSWSPQISVDTVTGAVAAIGGGHAYETLRARHSGKCLDVLNQSLADGAGIAQYACNNGGNQHWQLRDLGTGYHQLVARHSDRCLTVPGAAAGDNVAVQQSACQPERTDQQWRLVDAGAGYLRIVARHSDRCLDVAGHSTADSARVVQYSCGAGSNQQWQRVGVS</sequence>
<evidence type="ECO:0000256" key="4">
    <source>
        <dbReference type="RuleBase" id="RU361187"/>
    </source>
</evidence>
<dbReference type="CDD" id="cd23458">
    <property type="entry name" value="beta-trefoil_Ricin_AgaB34-like"/>
    <property type="match status" value="1"/>
</dbReference>